<evidence type="ECO:0000313" key="3">
    <source>
        <dbReference type="Proteomes" id="UP001597110"/>
    </source>
</evidence>
<protein>
    <recommendedName>
        <fullName evidence="4">General secretion pathway protein N</fullName>
    </recommendedName>
</protein>
<reference evidence="3" key="1">
    <citation type="journal article" date="2019" name="Int. J. Syst. Evol. Microbiol.">
        <title>The Global Catalogue of Microorganisms (GCM) 10K type strain sequencing project: providing services to taxonomists for standard genome sequencing and annotation.</title>
        <authorList>
            <consortium name="The Broad Institute Genomics Platform"/>
            <consortium name="The Broad Institute Genome Sequencing Center for Infectious Disease"/>
            <person name="Wu L."/>
            <person name="Ma J."/>
        </authorList>
    </citation>
    <scope>NUCLEOTIDE SEQUENCE [LARGE SCALE GENOMIC DNA]</scope>
    <source>
        <strain evidence="3">CCUG 55585</strain>
    </source>
</reference>
<feature type="compositionally biased region" description="Pro residues" evidence="1">
    <location>
        <begin position="201"/>
        <end position="211"/>
    </location>
</feature>
<keyword evidence="3" id="KW-1185">Reference proteome</keyword>
<feature type="compositionally biased region" description="Low complexity" evidence="1">
    <location>
        <begin position="234"/>
        <end position="246"/>
    </location>
</feature>
<comment type="caution">
    <text evidence="2">The sequence shown here is derived from an EMBL/GenBank/DDBJ whole genome shotgun (WGS) entry which is preliminary data.</text>
</comment>
<gene>
    <name evidence="2" type="ORF">ACFQ0E_07250</name>
</gene>
<feature type="region of interest" description="Disordered" evidence="1">
    <location>
        <begin position="230"/>
        <end position="252"/>
    </location>
</feature>
<evidence type="ECO:0000313" key="2">
    <source>
        <dbReference type="EMBL" id="MFD0725399.1"/>
    </source>
</evidence>
<evidence type="ECO:0008006" key="4">
    <source>
        <dbReference type="Google" id="ProtNLM"/>
    </source>
</evidence>
<dbReference type="EMBL" id="JBHTIF010000001">
    <property type="protein sequence ID" value="MFD0725399.1"/>
    <property type="molecule type" value="Genomic_DNA"/>
</dbReference>
<proteinExistence type="predicted"/>
<accession>A0ABW2YA61</accession>
<organism evidence="2 3">
    <name type="scientific">Lysobacter brunescens</name>
    <dbReference type="NCBI Taxonomy" id="262323"/>
    <lineage>
        <taxon>Bacteria</taxon>
        <taxon>Pseudomonadati</taxon>
        <taxon>Pseudomonadota</taxon>
        <taxon>Gammaproteobacteria</taxon>
        <taxon>Lysobacterales</taxon>
        <taxon>Lysobacteraceae</taxon>
        <taxon>Lysobacter</taxon>
    </lineage>
</organism>
<sequence length="252" mass="26504">MRADSLSPRTWVLAGAAGWAIVVWVLALSGMGARLGDAEADTAGQRLPDTKLPASGRPGVMEQYAEIKNRPLFSENRRHQPFTIDAGGEEGQANTFDYTLTSVLIGGGVQLAILKPAAEGAQPVRVKLGEAVETAPQWTLASLEPRAAVFRGPEGDRRLDLRVFNGVGGVNPAPVAGPQPAIVPDPTQPQPVVDASGATVVPPPPPPPPPSGNVSTEVQLEAIRKRIEERRAQLRQQAAQEAQNAAPPGQTP</sequence>
<name>A0ABW2YA61_9GAMM</name>
<evidence type="ECO:0000256" key="1">
    <source>
        <dbReference type="SAM" id="MobiDB-lite"/>
    </source>
</evidence>
<dbReference type="RefSeq" id="WP_386823024.1">
    <property type="nucleotide sequence ID" value="NZ_JBHTIF010000001.1"/>
</dbReference>
<dbReference type="Proteomes" id="UP001597110">
    <property type="component" value="Unassembled WGS sequence"/>
</dbReference>
<feature type="region of interest" description="Disordered" evidence="1">
    <location>
        <begin position="181"/>
        <end position="216"/>
    </location>
</feature>